<dbReference type="Proteomes" id="UP000299102">
    <property type="component" value="Unassembled WGS sequence"/>
</dbReference>
<dbReference type="OrthoDB" id="7510738at2759"/>
<keyword evidence="2" id="KW-1185">Reference proteome</keyword>
<organism evidence="1 2">
    <name type="scientific">Eumeta variegata</name>
    <name type="common">Bagworm moth</name>
    <name type="synonym">Eumeta japonica</name>
    <dbReference type="NCBI Taxonomy" id="151549"/>
    <lineage>
        <taxon>Eukaryota</taxon>
        <taxon>Metazoa</taxon>
        <taxon>Ecdysozoa</taxon>
        <taxon>Arthropoda</taxon>
        <taxon>Hexapoda</taxon>
        <taxon>Insecta</taxon>
        <taxon>Pterygota</taxon>
        <taxon>Neoptera</taxon>
        <taxon>Endopterygota</taxon>
        <taxon>Lepidoptera</taxon>
        <taxon>Glossata</taxon>
        <taxon>Ditrysia</taxon>
        <taxon>Tineoidea</taxon>
        <taxon>Psychidae</taxon>
        <taxon>Oiketicinae</taxon>
        <taxon>Eumeta</taxon>
    </lineage>
</organism>
<dbReference type="AlphaFoldDB" id="A0A4C1TPD2"/>
<proteinExistence type="predicted"/>
<evidence type="ECO:0000313" key="2">
    <source>
        <dbReference type="Proteomes" id="UP000299102"/>
    </source>
</evidence>
<protein>
    <submittedName>
        <fullName evidence="1">Uncharacterized protein</fullName>
    </submittedName>
</protein>
<evidence type="ECO:0000313" key="1">
    <source>
        <dbReference type="EMBL" id="GBP15827.1"/>
    </source>
</evidence>
<name>A0A4C1TPD2_EUMVA</name>
<comment type="caution">
    <text evidence="1">The sequence shown here is derived from an EMBL/GenBank/DDBJ whole genome shotgun (WGS) entry which is preliminary data.</text>
</comment>
<reference evidence="1 2" key="1">
    <citation type="journal article" date="2019" name="Commun. Biol.">
        <title>The bagworm genome reveals a unique fibroin gene that provides high tensile strength.</title>
        <authorList>
            <person name="Kono N."/>
            <person name="Nakamura H."/>
            <person name="Ohtoshi R."/>
            <person name="Tomita M."/>
            <person name="Numata K."/>
            <person name="Arakawa K."/>
        </authorList>
    </citation>
    <scope>NUCLEOTIDE SEQUENCE [LARGE SCALE GENOMIC DNA]</scope>
</reference>
<sequence length="94" mass="10650">MEWKRDRCAIGRSSLSIEPRSRSHALLRRNVTMSHAFSCVQSAFIDLASQTVDVNFRNVDATESSEPQGTLLSALRILTNIPRLVLKLVYIFED</sequence>
<gene>
    <name evidence="1" type="ORF">EVAR_94000_1</name>
</gene>
<dbReference type="EMBL" id="BGZK01000074">
    <property type="protein sequence ID" value="GBP15827.1"/>
    <property type="molecule type" value="Genomic_DNA"/>
</dbReference>
<accession>A0A4C1TPD2</accession>